<evidence type="ECO:0000256" key="1">
    <source>
        <dbReference type="ARBA" id="ARBA00004141"/>
    </source>
</evidence>
<evidence type="ECO:0000313" key="6">
    <source>
        <dbReference type="EMBL" id="MYE38035.1"/>
    </source>
</evidence>
<dbReference type="EMBL" id="VXOY01000008">
    <property type="protein sequence ID" value="MYE38035.1"/>
    <property type="molecule type" value="Genomic_DNA"/>
</dbReference>
<organism evidence="6 7">
    <name type="scientific">Candidatus Spechtbacteria bacterium SB0662_bin_43</name>
    <dbReference type="NCBI Taxonomy" id="2604897"/>
    <lineage>
        <taxon>Bacteria</taxon>
        <taxon>Candidatus Spechtiibacteriota</taxon>
    </lineage>
</organism>
<comment type="subcellular location">
    <subcellularLocation>
        <location evidence="1">Membrane</location>
        <topology evidence="1">Multi-pass membrane protein</topology>
    </subcellularLocation>
</comment>
<proteinExistence type="predicted"/>
<keyword evidence="2 5" id="KW-0812">Transmembrane</keyword>
<evidence type="ECO:0000313" key="7">
    <source>
        <dbReference type="Proteomes" id="UP000449092"/>
    </source>
</evidence>
<dbReference type="Pfam" id="PF07681">
    <property type="entry name" value="DoxX"/>
    <property type="match status" value="1"/>
</dbReference>
<dbReference type="InterPro" id="IPR032808">
    <property type="entry name" value="DoxX"/>
</dbReference>
<gene>
    <name evidence="6" type="ORF">F4X82_00760</name>
</gene>
<dbReference type="Proteomes" id="UP000449092">
    <property type="component" value="Unassembled WGS sequence"/>
</dbReference>
<evidence type="ECO:0000256" key="4">
    <source>
        <dbReference type="ARBA" id="ARBA00023136"/>
    </source>
</evidence>
<feature type="transmembrane region" description="Helical" evidence="5">
    <location>
        <begin position="92"/>
        <end position="112"/>
    </location>
</feature>
<evidence type="ECO:0000256" key="2">
    <source>
        <dbReference type="ARBA" id="ARBA00022692"/>
    </source>
</evidence>
<name>A0A845D9H5_9BACT</name>
<accession>A0A845D9H5</accession>
<protein>
    <submittedName>
        <fullName evidence="6">DoxX family membrane protein</fullName>
    </submittedName>
</protein>
<dbReference type="AlphaFoldDB" id="A0A845D9H5"/>
<feature type="transmembrane region" description="Helical" evidence="5">
    <location>
        <begin position="61"/>
        <end position="85"/>
    </location>
</feature>
<dbReference type="GO" id="GO:0016020">
    <property type="term" value="C:membrane"/>
    <property type="evidence" value="ECO:0007669"/>
    <property type="project" value="UniProtKB-SubCell"/>
</dbReference>
<feature type="transmembrane region" description="Helical" evidence="5">
    <location>
        <begin position="21"/>
        <end position="41"/>
    </location>
</feature>
<sequence>MLYYRVMVSCYYSRFIGNSKHSIPILCLRLGLAFVFLYAGIMSIAEPSHWVGWVPEWVESFGVSLEAALRFHAVIDILLGVLFLLGVYQKWVGISTGLLLIVITIVAGTHVLDTTFRDIGLAMVSLGYAFYPVKNNEGYHHVPKK</sequence>
<evidence type="ECO:0000256" key="3">
    <source>
        <dbReference type="ARBA" id="ARBA00022989"/>
    </source>
</evidence>
<evidence type="ECO:0000256" key="5">
    <source>
        <dbReference type="SAM" id="Phobius"/>
    </source>
</evidence>
<reference evidence="6 7" key="1">
    <citation type="submission" date="2019-09" db="EMBL/GenBank/DDBJ databases">
        <title>Characterisation of the sponge microbiome using genome-centric metagenomics.</title>
        <authorList>
            <person name="Engelberts J.P."/>
            <person name="Robbins S.J."/>
            <person name="De Goeij J.M."/>
            <person name="Aranda M."/>
            <person name="Bell S.C."/>
            <person name="Webster N.S."/>
        </authorList>
    </citation>
    <scope>NUCLEOTIDE SEQUENCE [LARGE SCALE GENOMIC DNA]</scope>
    <source>
        <strain evidence="6">SB0662_bin_43</strain>
    </source>
</reference>
<comment type="caution">
    <text evidence="6">The sequence shown here is derived from an EMBL/GenBank/DDBJ whole genome shotgun (WGS) entry which is preliminary data.</text>
</comment>
<keyword evidence="3 5" id="KW-1133">Transmembrane helix</keyword>
<keyword evidence="4 5" id="KW-0472">Membrane</keyword>